<name>A0A7D4XGN5_ISOGA</name>
<dbReference type="PANTHER" id="PTHR21349">
    <property type="entry name" value="50S RIBOSOMAL PROTEIN L21"/>
    <property type="match status" value="1"/>
</dbReference>
<organism evidence="5">
    <name type="scientific">Isochrysis galbana</name>
    <name type="common">Marine planktonic alga</name>
    <dbReference type="NCBI Taxonomy" id="37099"/>
    <lineage>
        <taxon>Eukaryota</taxon>
        <taxon>Haptista</taxon>
        <taxon>Haptophyta</taxon>
        <taxon>Prymnesiophyceae</taxon>
        <taxon>Isochrysidales</taxon>
        <taxon>Isochrysidaceae</taxon>
        <taxon>Isochrysis</taxon>
    </lineage>
</organism>
<keyword evidence="3 4" id="KW-0687">Ribonucleoprotein</keyword>
<dbReference type="SUPFAM" id="SSF141091">
    <property type="entry name" value="L21p-like"/>
    <property type="match status" value="1"/>
</dbReference>
<geneLocation type="chloroplast" evidence="5"/>
<evidence type="ECO:0000313" key="5">
    <source>
        <dbReference type="EMBL" id="QKW88482.1"/>
    </source>
</evidence>
<keyword evidence="2 4" id="KW-0689">Ribosomal protein</keyword>
<dbReference type="GO" id="GO:0005840">
    <property type="term" value="C:ribosome"/>
    <property type="evidence" value="ECO:0007669"/>
    <property type="project" value="UniProtKB-KW"/>
</dbReference>
<comment type="function">
    <text evidence="4">This protein binds to 23S rRNA.</text>
</comment>
<keyword evidence="5" id="KW-0150">Chloroplast</keyword>
<dbReference type="GeneID" id="55768403"/>
<protein>
    <recommendedName>
        <fullName evidence="4">Large ribosomal subunit protein bL21c</fullName>
    </recommendedName>
</protein>
<dbReference type="GO" id="GO:0009507">
    <property type="term" value="C:chloroplast"/>
    <property type="evidence" value="ECO:0007669"/>
    <property type="project" value="UniProtKB-SubCell"/>
</dbReference>
<dbReference type="Pfam" id="PF00829">
    <property type="entry name" value="Ribosomal_L21p"/>
    <property type="match status" value="1"/>
</dbReference>
<comment type="similarity">
    <text evidence="1 4">Belongs to the bacterial ribosomal protein bL21 family.</text>
</comment>
<evidence type="ECO:0000256" key="4">
    <source>
        <dbReference type="HAMAP-Rule" id="MF_01363"/>
    </source>
</evidence>
<proteinExistence type="inferred from homology"/>
<dbReference type="EMBL" id="MT304829">
    <property type="protein sequence ID" value="QKW88482.1"/>
    <property type="molecule type" value="Genomic_DNA"/>
</dbReference>
<dbReference type="PANTHER" id="PTHR21349:SF0">
    <property type="entry name" value="LARGE RIBOSOMAL SUBUNIT PROTEIN BL21M"/>
    <property type="match status" value="1"/>
</dbReference>
<keyword evidence="5" id="KW-0934">Plastid</keyword>
<comment type="subunit">
    <text evidence="4">Part of the 50S ribosomal subunit.</text>
</comment>
<dbReference type="AlphaFoldDB" id="A0A7D4XGN5"/>
<gene>
    <name evidence="4 5" type="primary">rpl21</name>
</gene>
<dbReference type="RefSeq" id="YP_009873599.1">
    <property type="nucleotide sequence ID" value="NC_049168.1"/>
</dbReference>
<dbReference type="GO" id="GO:0006412">
    <property type="term" value="P:translation"/>
    <property type="evidence" value="ECO:0007669"/>
    <property type="project" value="UniProtKB-UniRule"/>
</dbReference>
<sequence>MAAYAIVEACGRQMWVEEGKFYDFNKLPFSPGDTFSLSDILLVNINDSVEIGQPYLNENYAVDLTVLRHFSGPKVRVYKMRSKKKTRKTFGHRMKLTRVLINSISRIANTKTTAFL</sequence>
<dbReference type="NCBIfam" id="TIGR00061">
    <property type="entry name" value="L21"/>
    <property type="match status" value="1"/>
</dbReference>
<dbReference type="InterPro" id="IPR028909">
    <property type="entry name" value="bL21-like"/>
</dbReference>
<dbReference type="InterPro" id="IPR036164">
    <property type="entry name" value="bL21-like_sf"/>
</dbReference>
<dbReference type="HAMAP" id="MF_01363">
    <property type="entry name" value="Ribosomal_bL21"/>
    <property type="match status" value="1"/>
</dbReference>
<evidence type="ECO:0000256" key="1">
    <source>
        <dbReference type="ARBA" id="ARBA00008563"/>
    </source>
</evidence>
<accession>A0A7D4XGN5</accession>
<evidence type="ECO:0000256" key="3">
    <source>
        <dbReference type="ARBA" id="ARBA00023274"/>
    </source>
</evidence>
<keyword evidence="4" id="KW-0694">RNA-binding</keyword>
<keyword evidence="4" id="KW-0699">rRNA-binding</keyword>
<dbReference type="InterPro" id="IPR001787">
    <property type="entry name" value="Ribosomal_bL21"/>
</dbReference>
<comment type="subcellular location">
    <subcellularLocation>
        <location evidence="4">Plastid</location>
        <location evidence="4">Chloroplast</location>
    </subcellularLocation>
</comment>
<reference evidence="5" key="1">
    <citation type="submission" date="2020-04" db="EMBL/GenBank/DDBJ databases">
        <title>The complete chloroplast genome of Isochrysis galbana and comparison with related haptophyte species.</title>
        <authorList>
            <person name="Fang J."/>
        </authorList>
    </citation>
    <scope>NUCLEOTIDE SEQUENCE</scope>
    <source>
        <strain evidence="5">OA3011</strain>
    </source>
</reference>
<dbReference type="GO" id="GO:0019843">
    <property type="term" value="F:rRNA binding"/>
    <property type="evidence" value="ECO:0007669"/>
    <property type="project" value="UniProtKB-UniRule"/>
</dbReference>
<evidence type="ECO:0000256" key="2">
    <source>
        <dbReference type="ARBA" id="ARBA00022980"/>
    </source>
</evidence>
<dbReference type="GO" id="GO:1990904">
    <property type="term" value="C:ribonucleoprotein complex"/>
    <property type="evidence" value="ECO:0007669"/>
    <property type="project" value="UniProtKB-KW"/>
</dbReference>
<dbReference type="GO" id="GO:0003735">
    <property type="term" value="F:structural constituent of ribosome"/>
    <property type="evidence" value="ECO:0007669"/>
    <property type="project" value="InterPro"/>
</dbReference>